<sequence>MKKLLSVLLAAGLVLALTACGSKESEEKPKEKVVEDKVVVYSTHAESLLEVVVSEFERETGIKVEYINLKGALADRVLAEKDAPQADVMYGGASSLFIDLAEKGVFEETHPEWSEELNPLFKDEGGLWYGTIQTPVVMFYNSEMLSEEEAPKDWYELIKPEYEDKLVFRDAGSSSAKATYSSLLYQYDKEGRISDGWEFMKSLDRNTKKYYGSGSLQFQAVGRKEASISFAVLSSVIANRDNGLPLEIIDAESGSPVITDAIGVIKNSKHPNAAKKFLEFAGSKKIQSKLATEFNRMPTLNSAIEESPQWMKEIEYKVMDVDWKVLSEKQSQWMRKWDSEIKGYN</sequence>
<evidence type="ECO:0000256" key="1">
    <source>
        <dbReference type="ARBA" id="ARBA00022729"/>
    </source>
</evidence>
<dbReference type="RefSeq" id="WP_281833292.1">
    <property type="nucleotide sequence ID" value="NZ_BSDY01000002.1"/>
</dbReference>
<dbReference type="PIRSF" id="PIRSF002825">
    <property type="entry name" value="CfbpA"/>
    <property type="match status" value="1"/>
</dbReference>
<comment type="caution">
    <text evidence="3">The sequence shown here is derived from an EMBL/GenBank/DDBJ whole genome shotgun (WGS) entry which is preliminary data.</text>
</comment>
<keyword evidence="4" id="KW-1185">Reference proteome</keyword>
<dbReference type="EMBL" id="BSDY01000002">
    <property type="protein sequence ID" value="GLI55055.1"/>
    <property type="molecule type" value="Genomic_DNA"/>
</dbReference>
<feature type="signal peptide" evidence="2">
    <location>
        <begin position="1"/>
        <end position="19"/>
    </location>
</feature>
<dbReference type="PROSITE" id="PS51257">
    <property type="entry name" value="PROKAR_LIPOPROTEIN"/>
    <property type="match status" value="1"/>
</dbReference>
<evidence type="ECO:0000313" key="3">
    <source>
        <dbReference type="EMBL" id="GLI55055.1"/>
    </source>
</evidence>
<dbReference type="SUPFAM" id="SSF53850">
    <property type="entry name" value="Periplasmic binding protein-like II"/>
    <property type="match status" value="1"/>
</dbReference>
<dbReference type="InterPro" id="IPR026045">
    <property type="entry name" value="Ferric-bd"/>
</dbReference>
<proteinExistence type="predicted"/>
<dbReference type="Gene3D" id="3.40.190.10">
    <property type="entry name" value="Periplasmic binding protein-like II"/>
    <property type="match status" value="2"/>
</dbReference>
<evidence type="ECO:0000313" key="4">
    <source>
        <dbReference type="Proteomes" id="UP001144471"/>
    </source>
</evidence>
<name>A0A9W6LMM1_9FUSO</name>
<keyword evidence="1 2" id="KW-0732">Signal</keyword>
<gene>
    <name evidence="3" type="ORF">PM10SUCC1_05700</name>
</gene>
<organism evidence="3 4">
    <name type="scientific">Propionigenium maris DSM 9537</name>
    <dbReference type="NCBI Taxonomy" id="1123000"/>
    <lineage>
        <taxon>Bacteria</taxon>
        <taxon>Fusobacteriati</taxon>
        <taxon>Fusobacteriota</taxon>
        <taxon>Fusobacteriia</taxon>
        <taxon>Fusobacteriales</taxon>
        <taxon>Fusobacteriaceae</taxon>
        <taxon>Propionigenium</taxon>
    </lineage>
</organism>
<reference evidence="3" key="1">
    <citation type="submission" date="2022-12" db="EMBL/GenBank/DDBJ databases">
        <title>Reference genome sequencing for broad-spectrum identification of bacterial and archaeal isolates by mass spectrometry.</title>
        <authorList>
            <person name="Sekiguchi Y."/>
            <person name="Tourlousse D.M."/>
        </authorList>
    </citation>
    <scope>NUCLEOTIDE SEQUENCE</scope>
    <source>
        <strain evidence="3">10succ1</strain>
    </source>
</reference>
<evidence type="ECO:0000256" key="2">
    <source>
        <dbReference type="SAM" id="SignalP"/>
    </source>
</evidence>
<dbReference type="PANTHER" id="PTHR30006">
    <property type="entry name" value="THIAMINE-BINDING PERIPLASMIC PROTEIN-RELATED"/>
    <property type="match status" value="1"/>
</dbReference>
<dbReference type="PANTHER" id="PTHR30006:SF24">
    <property type="entry name" value="SLL0237 PROTEIN"/>
    <property type="match status" value="1"/>
</dbReference>
<dbReference type="Pfam" id="PF13343">
    <property type="entry name" value="SBP_bac_6"/>
    <property type="match status" value="1"/>
</dbReference>
<dbReference type="AlphaFoldDB" id="A0A9W6LMM1"/>
<dbReference type="Proteomes" id="UP001144471">
    <property type="component" value="Unassembled WGS sequence"/>
</dbReference>
<accession>A0A9W6LMM1</accession>
<feature type="chain" id="PRO_5040798010" evidence="2">
    <location>
        <begin position="20"/>
        <end position="345"/>
    </location>
</feature>
<protein>
    <submittedName>
        <fullName evidence="3">ABC transporter substrate-binding protein</fullName>
    </submittedName>
</protein>